<dbReference type="CDD" id="cd06261">
    <property type="entry name" value="TM_PBP2"/>
    <property type="match status" value="1"/>
</dbReference>
<dbReference type="InterPro" id="IPR000515">
    <property type="entry name" value="MetI-like"/>
</dbReference>
<evidence type="ECO:0000256" key="8">
    <source>
        <dbReference type="ARBA" id="ARBA00022989"/>
    </source>
</evidence>
<gene>
    <name evidence="13" type="ORF">CVE23_15465</name>
</gene>
<keyword evidence="4" id="KW-1003">Cell membrane</keyword>
<evidence type="ECO:0000259" key="12">
    <source>
        <dbReference type="PROSITE" id="PS50928"/>
    </source>
</evidence>
<dbReference type="SUPFAM" id="SSF161098">
    <property type="entry name" value="MetI-like"/>
    <property type="match status" value="1"/>
</dbReference>
<feature type="transmembrane region" description="Helical" evidence="11">
    <location>
        <begin position="194"/>
        <end position="216"/>
    </location>
</feature>
<evidence type="ECO:0000256" key="5">
    <source>
        <dbReference type="ARBA" id="ARBA00022519"/>
    </source>
</evidence>
<dbReference type="PROSITE" id="PS50928">
    <property type="entry name" value="ABC_TM1"/>
    <property type="match status" value="1"/>
</dbReference>
<dbReference type="InterPro" id="IPR043429">
    <property type="entry name" value="ArtM/GltK/GlnP/TcyL/YhdX-like"/>
</dbReference>
<comment type="similarity">
    <text evidence="2">Belongs to the binding-protein-dependent transport system permease family. HisMQ subfamily.</text>
</comment>
<dbReference type="RefSeq" id="WP_100849861.1">
    <property type="nucleotide sequence ID" value="NZ_BMJF01000006.1"/>
</dbReference>
<protein>
    <recommendedName>
        <fullName evidence="10">Arginine ABC transporter permease protein ArtM</fullName>
    </recommendedName>
</protein>
<keyword evidence="9 11" id="KW-0472">Membrane</keyword>
<dbReference type="Gene3D" id="1.10.3720.10">
    <property type="entry name" value="MetI-like"/>
    <property type="match status" value="1"/>
</dbReference>
<keyword evidence="14" id="KW-1185">Reference proteome</keyword>
<reference evidence="14" key="1">
    <citation type="journal article" date="2018" name="Genome Announc.">
        <title>Complete genome sequence of a Dickeya fangzhongdai type strain causing bleeding canker of pear tree trunks.</title>
        <authorList>
            <person name="Zhao Y."/>
            <person name="Tian Y."/>
            <person name="Li X."/>
            <person name="Hu B."/>
        </authorList>
    </citation>
    <scope>NUCLEOTIDE SEQUENCE [LARGE SCALE GENOMIC DNA]</scope>
    <source>
        <strain evidence="14">DSM 101947</strain>
    </source>
</reference>
<keyword evidence="5" id="KW-0997">Cell inner membrane</keyword>
<proteinExistence type="inferred from homology"/>
<dbReference type="PANTHER" id="PTHR30614">
    <property type="entry name" value="MEMBRANE COMPONENT OF AMINO ACID ABC TRANSPORTER"/>
    <property type="match status" value="1"/>
</dbReference>
<dbReference type="PANTHER" id="PTHR30614:SF10">
    <property type="entry name" value="ARGININE ABC TRANSPORTER PERMEASE PROTEIN ARTM"/>
    <property type="match status" value="1"/>
</dbReference>
<dbReference type="AlphaFoldDB" id="A0A2K8QRB2"/>
<dbReference type="EMBL" id="CP025003">
    <property type="protein sequence ID" value="ATZ95250.1"/>
    <property type="molecule type" value="Genomic_DNA"/>
</dbReference>
<keyword evidence="7" id="KW-0029">Amino-acid transport</keyword>
<dbReference type="GO" id="GO:0043190">
    <property type="term" value="C:ATP-binding cassette (ABC) transporter complex"/>
    <property type="evidence" value="ECO:0007669"/>
    <property type="project" value="InterPro"/>
</dbReference>
<dbReference type="Proteomes" id="UP000231901">
    <property type="component" value="Chromosome"/>
</dbReference>
<feature type="transmembrane region" description="Helical" evidence="11">
    <location>
        <begin position="20"/>
        <end position="44"/>
    </location>
</feature>
<dbReference type="KEGG" id="dfn:CVE23_15465"/>
<evidence type="ECO:0000313" key="14">
    <source>
        <dbReference type="Proteomes" id="UP000231901"/>
    </source>
</evidence>
<name>A0A2K8QRB2_9GAMM</name>
<feature type="domain" description="ABC transmembrane type-1" evidence="12">
    <location>
        <begin position="14"/>
        <end position="215"/>
    </location>
</feature>
<organism evidence="13 14">
    <name type="scientific">Dickeya fangzhongdai</name>
    <dbReference type="NCBI Taxonomy" id="1778540"/>
    <lineage>
        <taxon>Bacteria</taxon>
        <taxon>Pseudomonadati</taxon>
        <taxon>Pseudomonadota</taxon>
        <taxon>Gammaproteobacteria</taxon>
        <taxon>Enterobacterales</taxon>
        <taxon>Pectobacteriaceae</taxon>
        <taxon>Dickeya</taxon>
    </lineage>
</organism>
<dbReference type="GO" id="GO:0022857">
    <property type="term" value="F:transmembrane transporter activity"/>
    <property type="evidence" value="ECO:0007669"/>
    <property type="project" value="InterPro"/>
</dbReference>
<evidence type="ECO:0000256" key="10">
    <source>
        <dbReference type="ARBA" id="ARBA00040319"/>
    </source>
</evidence>
<evidence type="ECO:0000256" key="7">
    <source>
        <dbReference type="ARBA" id="ARBA00022970"/>
    </source>
</evidence>
<dbReference type="InterPro" id="IPR035906">
    <property type="entry name" value="MetI-like_sf"/>
</dbReference>
<dbReference type="InterPro" id="IPR010065">
    <property type="entry name" value="AA_ABC_transptr_permease_3TM"/>
</dbReference>
<evidence type="ECO:0000256" key="4">
    <source>
        <dbReference type="ARBA" id="ARBA00022475"/>
    </source>
</evidence>
<evidence type="ECO:0000256" key="1">
    <source>
        <dbReference type="ARBA" id="ARBA00004429"/>
    </source>
</evidence>
<keyword evidence="3 11" id="KW-0813">Transport</keyword>
<evidence type="ECO:0000256" key="3">
    <source>
        <dbReference type="ARBA" id="ARBA00022448"/>
    </source>
</evidence>
<evidence type="ECO:0000256" key="6">
    <source>
        <dbReference type="ARBA" id="ARBA00022692"/>
    </source>
</evidence>
<keyword evidence="6 11" id="KW-0812">Transmembrane</keyword>
<feature type="transmembrane region" description="Helical" evidence="11">
    <location>
        <begin position="56"/>
        <end position="76"/>
    </location>
</feature>
<evidence type="ECO:0000256" key="2">
    <source>
        <dbReference type="ARBA" id="ARBA00010072"/>
    </source>
</evidence>
<dbReference type="GeneID" id="66565724"/>
<evidence type="ECO:0000256" key="11">
    <source>
        <dbReference type="RuleBase" id="RU363032"/>
    </source>
</evidence>
<accession>A0A2K8QRB2</accession>
<evidence type="ECO:0000313" key="13">
    <source>
        <dbReference type="EMBL" id="ATZ95250.1"/>
    </source>
</evidence>
<dbReference type="Pfam" id="PF00528">
    <property type="entry name" value="BPD_transp_1"/>
    <property type="match status" value="1"/>
</dbReference>
<sequence>MIDIAFLTQTFLRLLSALPVTLGLFFSSFAVGAVLSVLLVAMRVSAVWPLSGFARLYMLIFRGTPLLIQLFLVYYGLGQFSAVRDSLFWPVLRDPFSCAVLALALCTAGYTAEILRGALLSIPAGQIEAGQACGMSRWLLLRRIIAPVALRHALPAWSTEAILLIKSTALASLVTVWDVTGVAQQIIQRTYRTLEVFVCAALIYLLLNFIIVRVFAWLERALSPNLAAVPTSPGREHE</sequence>
<comment type="subcellular location">
    <subcellularLocation>
        <location evidence="1">Cell inner membrane</location>
        <topology evidence="1">Multi-pass membrane protein</topology>
    </subcellularLocation>
    <subcellularLocation>
        <location evidence="11">Cell membrane</location>
        <topology evidence="11">Multi-pass membrane protein</topology>
    </subcellularLocation>
</comment>
<dbReference type="GO" id="GO:0006865">
    <property type="term" value="P:amino acid transport"/>
    <property type="evidence" value="ECO:0007669"/>
    <property type="project" value="UniProtKB-KW"/>
</dbReference>
<keyword evidence="8 11" id="KW-1133">Transmembrane helix</keyword>
<evidence type="ECO:0000256" key="9">
    <source>
        <dbReference type="ARBA" id="ARBA00023136"/>
    </source>
</evidence>
<dbReference type="NCBIfam" id="TIGR01726">
    <property type="entry name" value="HEQRo_perm_3TM"/>
    <property type="match status" value="1"/>
</dbReference>